<feature type="domain" description="Glycosyl hydrolase 94 catalytic" evidence="7">
    <location>
        <begin position="2417"/>
        <end position="2841"/>
    </location>
</feature>
<proteinExistence type="predicted"/>
<dbReference type="Proteomes" id="UP000320421">
    <property type="component" value="Chromosome"/>
</dbReference>
<keyword evidence="4" id="KW-1133">Transmembrane helix</keyword>
<dbReference type="InterPro" id="IPR033432">
    <property type="entry name" value="GH94_catalytic"/>
</dbReference>
<dbReference type="SMART" id="SM01068">
    <property type="entry name" value="CBM_X"/>
    <property type="match status" value="2"/>
</dbReference>
<dbReference type="EC" id="2.4.1.280" evidence="8"/>
<evidence type="ECO:0000256" key="2">
    <source>
        <dbReference type="ARBA" id="ARBA00022679"/>
    </source>
</evidence>
<feature type="transmembrane region" description="Helical" evidence="4">
    <location>
        <begin position="954"/>
        <end position="973"/>
    </location>
</feature>
<dbReference type="InterPro" id="IPR052047">
    <property type="entry name" value="GH94_Enzymes"/>
</dbReference>
<dbReference type="Pfam" id="PF10091">
    <property type="entry name" value="Glycoamylase"/>
    <property type="match status" value="1"/>
</dbReference>
<dbReference type="GO" id="GO:0016757">
    <property type="term" value="F:glycosyltransferase activity"/>
    <property type="evidence" value="ECO:0007669"/>
    <property type="project" value="UniProtKB-KW"/>
</dbReference>
<keyword evidence="9" id="KW-1185">Reference proteome</keyword>
<dbReference type="GO" id="GO:0005975">
    <property type="term" value="P:carbohydrate metabolic process"/>
    <property type="evidence" value="ECO:0007669"/>
    <property type="project" value="InterPro"/>
</dbReference>
<feature type="coiled-coil region" evidence="3">
    <location>
        <begin position="1198"/>
        <end position="1225"/>
    </location>
</feature>
<dbReference type="EMBL" id="CP036266">
    <property type="protein sequence ID" value="QDT20842.1"/>
    <property type="molecule type" value="Genomic_DNA"/>
</dbReference>
<dbReference type="SUPFAM" id="SSF48208">
    <property type="entry name" value="Six-hairpin glycosidases"/>
    <property type="match status" value="1"/>
</dbReference>
<evidence type="ECO:0000259" key="7">
    <source>
        <dbReference type="Pfam" id="PF17167"/>
    </source>
</evidence>
<keyword evidence="4" id="KW-0472">Membrane</keyword>
<feature type="domain" description="Glycosyl hydrolase 94 supersandwich" evidence="5">
    <location>
        <begin position="1632"/>
        <end position="1908"/>
    </location>
</feature>
<evidence type="ECO:0000256" key="4">
    <source>
        <dbReference type="SAM" id="Phobius"/>
    </source>
</evidence>
<organism evidence="8 9">
    <name type="scientific">Gimesia chilikensis</name>
    <dbReference type="NCBI Taxonomy" id="2605989"/>
    <lineage>
        <taxon>Bacteria</taxon>
        <taxon>Pseudomonadati</taxon>
        <taxon>Planctomycetota</taxon>
        <taxon>Planctomycetia</taxon>
        <taxon>Planctomycetales</taxon>
        <taxon>Planctomycetaceae</taxon>
        <taxon>Gimesia</taxon>
    </lineage>
</organism>
<dbReference type="CDD" id="cd11753">
    <property type="entry name" value="GH94N_ChvB_NdvB_2_like"/>
    <property type="match status" value="1"/>
</dbReference>
<name>A0A517PNA3_9PLAN</name>
<dbReference type="InterPro" id="IPR037018">
    <property type="entry name" value="GH65_N"/>
</dbReference>
<feature type="transmembrane region" description="Helical" evidence="4">
    <location>
        <begin position="454"/>
        <end position="477"/>
    </location>
</feature>
<evidence type="ECO:0000256" key="1">
    <source>
        <dbReference type="ARBA" id="ARBA00022676"/>
    </source>
</evidence>
<dbReference type="Pfam" id="PF06165">
    <property type="entry name" value="GH94_b-supersand"/>
    <property type="match status" value="2"/>
</dbReference>
<evidence type="ECO:0000259" key="6">
    <source>
        <dbReference type="Pfam" id="PF10091"/>
    </source>
</evidence>
<feature type="transmembrane region" description="Helical" evidence="4">
    <location>
        <begin position="979"/>
        <end position="999"/>
    </location>
</feature>
<keyword evidence="4" id="KW-0812">Transmembrane</keyword>
<feature type="domain" description="Glycosyl hydrolase 94 supersandwich" evidence="5">
    <location>
        <begin position="2134"/>
        <end position="2403"/>
    </location>
</feature>
<keyword evidence="3" id="KW-0175">Coiled coil</keyword>
<dbReference type="Pfam" id="PF17167">
    <property type="entry name" value="Glyco_hydro_94"/>
    <property type="match status" value="1"/>
</dbReference>
<dbReference type="Gene3D" id="2.60.420.10">
    <property type="entry name" value="Maltose phosphorylase, domain 3"/>
    <property type="match status" value="1"/>
</dbReference>
<evidence type="ECO:0000256" key="3">
    <source>
        <dbReference type="SAM" id="Coils"/>
    </source>
</evidence>
<dbReference type="SUPFAM" id="SSF74650">
    <property type="entry name" value="Galactose mutarotase-like"/>
    <property type="match status" value="2"/>
</dbReference>
<dbReference type="InterPro" id="IPR012341">
    <property type="entry name" value="6hp_glycosidase-like_sf"/>
</dbReference>
<sequence length="2931" mass="330675">MHVPDLWQKLYRLIFFWQFRQQEPPLFHPVDETPLRAELFSIDQLERHAKLIAGLHTLASGRARDELLPRLDENHRILNETYDLVTAAADQNRRIEPAAEWLLDNFYLIEEQIRAIRRLLPPSYSRELPRLSSGTAVSFPRIYAIALELISHVDGRIDADSLTSFIESYQSVETLKLGELWALPLMLRLALIENLRRVSVRIASARGDRDLANDWADRMVKVVEQKPTDLVLVLADMARTNPPLSGAFLAELTRHLQGQNPNFAFANSWLEHRLADQLLTIEQVVHAEGQAQAADQVSIGNSINSLRFLNSNDWRRFVEKNSLVEQTLASDPSHIYSNMNFATRDRYRRTVEEIARRSRLTECDVARQAVRLAEKHAIAQSEERAAHVGYYLIDHGRPILESLVEMRLTPAAMWGKLHRKAPLISYLSITSLVTLSLSLLYMLKADQLNVSWQWLLVLTIPVLICASQLGVSLVNWLSMQLLRPQSLPRMDFERGIPPEQRTLVAVPTMLTSVASVEHLLEGLELRYLANRDPSLHYALITDFVDADLESLPADAHLINLMREGMQRLQKRYAHDRSDIFYLFHRSRKWNAQEGVWMGQERKRGKLADLNATLRGGENCFSEVVGNIEILQTVQYVITLDTDTQLPRDAARLMIGTLAHRLNHPVYDVQKSRVVDGHTILQPRVGVSLNRAQQSRFVQLYAGEAGIDPYTRVVSDVYQDLFGEGSFIGKGIYEVDSFERCCSNFPENAILSHDLIEGAYCRSALVSDVTLYEEYPSRYLSDIGRRHRWIRGDWQIAGWLLPRVRNRAGQSVRNPISALSWWKIFDNLRRSLVSLTMLSLLLVTWFILPAMAASTMLFIACVVFLPTMLDFVTTLFHKPVDLPFRMHARETLQATGRPLGQNILTLVFLPFEAYICVDAITRTLVRINWTKRRLLEWKTASDSERGNTGSLSNTIYQMLVAPGIAASSALLLYIKDPVIFPWAAPWLAAWFVSPVVAWWLSRPIIRREIHFSESEQHFLEKLSRKTWRYFEEYVTKEDHWLPPDNIQQNPDLVIATRTSPTNIGMALLSNLSAYDFGYCSAAQFLTRTRNTLKTLDELERHHGHFYNWYDTRSLKPLHPQYISMVDSGNLAANLLILRSGCQELSEASILPRRMFAGLSDTLRVLCDVARRLDGKLVDAVFHRKIERQLEILDQAPVTLQAAHELLADLEMEAAELSEAADCDEELAWWARAYERSCQDHRADLLHLAVWLTLPEAPDGLFQSQSDDQSVVVDPLAFALQHLDNTIGLRDVAKLQSTVVPLIQAVIKKSSPEYSDWLIQLGASLSIAAGRSAARIRGFEELALQSHDLADMDFGLLYDKSRDLFAIGYNVSERRLDPGFYDLLASEARLASFIVIAQGHFGQEHWFALGRLLTSAGSQPALLSWSGSMFEYLMPLLVMPNYENTLLDRTYHAVVRRQIEYGRKLKVPWGISESGYNTLDQHRIYQYRAFGVPGLGLKRGLAEDLVIAPYASVLALMVDAKAACANLQQLEADGQLGACGFYEAIDYTPSRLPPGTTSATVRQFMAHHEGMSLLALAYVLLDKPMQRRFLSDPMLRAADQLLQERVPRAIAPVLPHKSEIRDAPLASPEETGSMRVITNPASATVEAHLLSNGSYHVTVTSAGGGFSRWHDLAVTRWREDATRDNYGSFCYLRDVSSGSTWSNTWQPITGPAKGYEAIFTQARAEFRRSDEKIETYTQISVSPEDDIELRRITLTNRSEKPRKIEVTSYAEVVLATQPQDEAHPAFSNLFVQTEIVQRHQAIYCTRRPRSLEEHPPWMTHMMTVRGVTTGTPSYETDRMKFIGRQRTLASPAALDDFAPLSNSAGPVLDPIVSIRQTVLLAPSETVRIDIITGVSESRTGVEALSEKYSDHSLADRVFDLAWTHGHILLQQLSASEMDAQVYGRLASSILYASSLRRAKKSILSLNRQGQSGLWAYGISGDLPIVLVRIRAHEKIELVRQAVKAHAYWRLKGLAVDLVIWNEDDSVYRQSLQDEIADLIAASPEAGFCDKPGGIFIRRVEQMSEEDRILLQSVARIILSDDRGTLQDQAERFVRTEVPIPHLVPIRSSITPLIPGSHPQYNLAYFNGLGGFSQDGREYVTILPAGKTTPAPWVNVIANSQLGTVVSEGGSAYTWAENSHEFRLTPWHNDPVSDLSGEAIYIRDEETGHFWSPSPLPARGQHTYIARHGFGYSIFDYTEDGLTTELCVYVATDAPVKFCKLKITNRSGRPRQLSVTGFWELVLGDSRSKTAMHISTEKDPMSDAILARNVYSPEFSDRVAFFSCSETNQSFTGDRTEFLGRNGNLKKPLAMQRVRLSGRVGAGYDPCAAIQAPLHLADGQERIITFTSGAACGTAETKTLAQRYRTVESAHQAIEGVWDYWSRTLGVIHLETPDPSVNFLANGWLVYQTLACRMWARSGFYQSGGAFGFRDQLQDAMALVYSQPQLLREHLLRAAAHQFQEGDVQHWWHPPVGRGVRTHFSDDYLWLPLAICRYVKITGDTGILTESVPFLTSRPLREDEESNYDLPEISDEIGTLFEHGTRAIENGLRFGEHGLPLMGCGDWNDGMNLVGAAGQGESVWLGFFLYHVLVQFSELARDQGEEALAERYTEEAGRLQDNIELHGWDGKWYRRAYFDDGTPLGSSSNKECQIDAIAQSWSILSGAGSENRTKVAMQSVDRRLIDDDDRLIRLLDPPFDKSELNPGYIKGYVPGVRENGGQYTHSAIWTVMATAAMGDSRRAWELFSLINPVSHGSTPDEISVYRVEPYVVAADVYGVEPHTGRGGWTWYTGSAGWMYRLIVESLLGLELEVDQLRITPCLPADWTTFKMHYRYRETFYHITIHNNGSDAEASLMTLDGIELPDLIIPLVDDHEDHEVVITAIAGKYDSSIYLSKFH</sequence>
<evidence type="ECO:0000313" key="8">
    <source>
        <dbReference type="EMBL" id="QDT20842.1"/>
    </source>
</evidence>
<dbReference type="InterPro" id="IPR008928">
    <property type="entry name" value="6-hairpin_glycosidase_sf"/>
</dbReference>
<feature type="domain" description="Glycoamylase-like" evidence="6">
    <location>
        <begin position="1382"/>
        <end position="1577"/>
    </location>
</feature>
<dbReference type="PANTHER" id="PTHR37469:SF2">
    <property type="entry name" value="CELLOBIONIC ACID PHOSPHORYLASE"/>
    <property type="match status" value="1"/>
</dbReference>
<dbReference type="InterPro" id="IPR011013">
    <property type="entry name" value="Gal_mutarotase_sf_dom"/>
</dbReference>
<dbReference type="RefSeq" id="WP_145184217.1">
    <property type="nucleotide sequence ID" value="NZ_CP036266.1"/>
</dbReference>
<evidence type="ECO:0000259" key="5">
    <source>
        <dbReference type="Pfam" id="PF06165"/>
    </source>
</evidence>
<feature type="transmembrane region" description="Helical" evidence="4">
    <location>
        <begin position="423"/>
        <end position="442"/>
    </location>
</feature>
<reference evidence="8 9" key="1">
    <citation type="submission" date="2019-02" db="EMBL/GenBank/DDBJ databases">
        <title>Deep-cultivation of Planctomycetes and their phenomic and genomic characterization uncovers novel biology.</title>
        <authorList>
            <person name="Wiegand S."/>
            <person name="Jogler M."/>
            <person name="Boedeker C."/>
            <person name="Pinto D."/>
            <person name="Vollmers J."/>
            <person name="Rivas-Marin E."/>
            <person name="Kohn T."/>
            <person name="Peeters S.H."/>
            <person name="Heuer A."/>
            <person name="Rast P."/>
            <person name="Oberbeckmann S."/>
            <person name="Bunk B."/>
            <person name="Jeske O."/>
            <person name="Meyerdierks A."/>
            <person name="Storesund J.E."/>
            <person name="Kallscheuer N."/>
            <person name="Luecker S."/>
            <person name="Lage O.M."/>
            <person name="Pohl T."/>
            <person name="Merkel B.J."/>
            <person name="Hornburger P."/>
            <person name="Mueller R.-W."/>
            <person name="Bruemmer F."/>
            <person name="Labrenz M."/>
            <person name="Spormann A.M."/>
            <person name="Op den Camp H."/>
            <person name="Overmann J."/>
            <person name="Amann R."/>
            <person name="Jetten M.S.M."/>
            <person name="Mascher T."/>
            <person name="Medema M.H."/>
            <person name="Devos D.P."/>
            <person name="Kaster A.-K."/>
            <person name="Ovreas L."/>
            <person name="Rohde M."/>
            <person name="Galperin M.Y."/>
            <person name="Jogler C."/>
        </authorList>
    </citation>
    <scope>NUCLEOTIDE SEQUENCE [LARGE SCALE GENOMIC DNA]</scope>
    <source>
        <strain evidence="8 9">HG66A1</strain>
    </source>
</reference>
<dbReference type="Gene3D" id="1.50.10.140">
    <property type="match status" value="2"/>
</dbReference>
<dbReference type="InterPro" id="IPR037820">
    <property type="entry name" value="GH94N_NdvB"/>
</dbReference>
<dbReference type="InterPro" id="IPR037824">
    <property type="entry name" value="GH94N_2_NdvB"/>
</dbReference>
<protein>
    <submittedName>
        <fullName evidence="8">N,N'-diacetylchitobiose phosphorylase</fullName>
        <ecNumber evidence="8">2.4.1.280</ecNumber>
    </submittedName>
</protein>
<keyword evidence="1 8" id="KW-0328">Glycosyltransferase</keyword>
<dbReference type="GO" id="GO:0030246">
    <property type="term" value="F:carbohydrate binding"/>
    <property type="evidence" value="ECO:0007669"/>
    <property type="project" value="InterPro"/>
</dbReference>
<dbReference type="CDD" id="cd11756">
    <property type="entry name" value="GH94N_ChvB_NdvB_1_like"/>
    <property type="match status" value="1"/>
</dbReference>
<accession>A0A517PNA3</accession>
<dbReference type="InterPro" id="IPR019282">
    <property type="entry name" value="Glycoamylase-like_cons_dom"/>
</dbReference>
<dbReference type="Gene3D" id="1.50.10.10">
    <property type="match status" value="1"/>
</dbReference>
<evidence type="ECO:0000313" key="9">
    <source>
        <dbReference type="Proteomes" id="UP000320421"/>
    </source>
</evidence>
<dbReference type="PANTHER" id="PTHR37469">
    <property type="entry name" value="CELLOBIONIC ACID PHOSPHORYLASE-RELATED"/>
    <property type="match status" value="1"/>
</dbReference>
<gene>
    <name evidence="8" type="primary">chbP</name>
    <name evidence="8" type="ORF">HG66A1_26320</name>
</gene>
<keyword evidence="2 8" id="KW-0808">Transferase</keyword>
<dbReference type="OrthoDB" id="9769991at2"/>
<dbReference type="InterPro" id="IPR010383">
    <property type="entry name" value="Glyco_hydrolase_94_b-supersand"/>
</dbReference>
<dbReference type="Gene3D" id="2.70.98.40">
    <property type="entry name" value="Glycoside hydrolase, family 65, N-terminal domain"/>
    <property type="match status" value="2"/>
</dbReference>